<dbReference type="SMART" id="SM00863">
    <property type="entry name" value="tRNA_SAD"/>
    <property type="match status" value="1"/>
</dbReference>
<feature type="binding site" evidence="14">
    <location>
        <position position="559"/>
    </location>
    <ligand>
        <name>Zn(2+)</name>
        <dbReference type="ChEBI" id="CHEBI:29105"/>
    </ligand>
</feature>
<dbReference type="InterPro" id="IPR018163">
    <property type="entry name" value="Thr/Ala-tRNA-synth_IIc_edit"/>
</dbReference>
<evidence type="ECO:0000256" key="4">
    <source>
        <dbReference type="ARBA" id="ARBA00022598"/>
    </source>
</evidence>
<feature type="binding site" evidence="14">
    <location>
        <position position="563"/>
    </location>
    <ligand>
        <name>Zn(2+)</name>
        <dbReference type="ChEBI" id="CHEBI:29105"/>
    </ligand>
</feature>
<comment type="similarity">
    <text evidence="1 14">Belongs to the class-II aminoacyl-tRNA synthetase family.</text>
</comment>
<dbReference type="Pfam" id="PF07973">
    <property type="entry name" value="tRNA_SAD"/>
    <property type="match status" value="1"/>
</dbReference>
<dbReference type="SUPFAM" id="SSF101353">
    <property type="entry name" value="Putative anticodon-binding domain of alanyl-tRNA synthetase (AlaRS)"/>
    <property type="match status" value="1"/>
</dbReference>
<evidence type="ECO:0000256" key="12">
    <source>
        <dbReference type="ARBA" id="ARBA00024779"/>
    </source>
</evidence>
<dbReference type="GO" id="GO:0140096">
    <property type="term" value="F:catalytic activity, acting on a protein"/>
    <property type="evidence" value="ECO:0007669"/>
    <property type="project" value="UniProtKB-ARBA"/>
</dbReference>
<dbReference type="Gene3D" id="3.10.310.40">
    <property type="match status" value="1"/>
</dbReference>
<dbReference type="FunFam" id="3.30.980.10:FF:000004">
    <property type="entry name" value="Alanine--tRNA ligase, cytoplasmic"/>
    <property type="match status" value="1"/>
</dbReference>
<dbReference type="FunFam" id="3.30.54.20:FF:000001">
    <property type="entry name" value="Alanine--tRNA ligase"/>
    <property type="match status" value="1"/>
</dbReference>
<feature type="binding site" evidence="14">
    <location>
        <position position="665"/>
    </location>
    <ligand>
        <name>Zn(2+)</name>
        <dbReference type="ChEBI" id="CHEBI:29105"/>
    </ligand>
</feature>
<keyword evidence="2 14" id="KW-0963">Cytoplasm</keyword>
<feature type="domain" description="Alanyl-transfer RNA synthetases family profile" evidence="16">
    <location>
        <begin position="1"/>
        <end position="704"/>
    </location>
</feature>
<dbReference type="GO" id="GO:0002161">
    <property type="term" value="F:aminoacyl-tRNA deacylase activity"/>
    <property type="evidence" value="ECO:0007669"/>
    <property type="project" value="TreeGrafter"/>
</dbReference>
<dbReference type="InterPro" id="IPR018165">
    <property type="entry name" value="Ala-tRNA-synth_IIc_core"/>
</dbReference>
<keyword evidence="10 14" id="KW-0648">Protein biosynthesis</keyword>
<dbReference type="GO" id="GO:0004813">
    <property type="term" value="F:alanine-tRNA ligase activity"/>
    <property type="evidence" value="ECO:0007669"/>
    <property type="project" value="UniProtKB-UniRule"/>
</dbReference>
<comment type="function">
    <text evidence="12 14">Catalyzes the attachment of alanine to tRNA(Ala) in a two-step reaction: alanine is first activated by ATP to form Ala-AMP and then transferred to the acceptor end of tRNA(Ala). Also edits incorrectly charged Ser-tRNA(Ala) and Gly-tRNA(Ala) via its editing domain.</text>
</comment>
<dbReference type="Gene3D" id="3.30.930.10">
    <property type="entry name" value="Bira Bifunctional Protein, Domain 2"/>
    <property type="match status" value="1"/>
</dbReference>
<evidence type="ECO:0000256" key="13">
    <source>
        <dbReference type="ARBA" id="ARBA00048300"/>
    </source>
</evidence>
<dbReference type="PROSITE" id="PS50860">
    <property type="entry name" value="AA_TRNA_LIGASE_II_ALA"/>
    <property type="match status" value="1"/>
</dbReference>
<comment type="catalytic activity">
    <reaction evidence="13 14">
        <text>tRNA(Ala) + L-alanine + ATP = L-alanyl-tRNA(Ala) + AMP + diphosphate</text>
        <dbReference type="Rhea" id="RHEA:12540"/>
        <dbReference type="Rhea" id="RHEA-COMP:9657"/>
        <dbReference type="Rhea" id="RHEA-COMP:9923"/>
        <dbReference type="ChEBI" id="CHEBI:30616"/>
        <dbReference type="ChEBI" id="CHEBI:33019"/>
        <dbReference type="ChEBI" id="CHEBI:57972"/>
        <dbReference type="ChEBI" id="CHEBI:78442"/>
        <dbReference type="ChEBI" id="CHEBI:78497"/>
        <dbReference type="ChEBI" id="CHEBI:456215"/>
        <dbReference type="EC" id="6.1.1.7"/>
    </reaction>
</comment>
<dbReference type="RefSeq" id="WP_241711553.1">
    <property type="nucleotide sequence ID" value="NZ_JALBUF010000001.1"/>
</dbReference>
<evidence type="ECO:0000313" key="17">
    <source>
        <dbReference type="EMBL" id="MCI0181926.1"/>
    </source>
</evidence>
<dbReference type="GO" id="GO:0008270">
    <property type="term" value="F:zinc ion binding"/>
    <property type="evidence" value="ECO:0007669"/>
    <property type="project" value="UniProtKB-UniRule"/>
</dbReference>
<evidence type="ECO:0000256" key="15">
    <source>
        <dbReference type="SAM" id="Coils"/>
    </source>
</evidence>
<keyword evidence="11 14" id="KW-0030">Aminoacyl-tRNA synthetase</keyword>
<proteinExistence type="inferred from homology"/>
<name>A0A9X1V5K3_9BACL</name>
<dbReference type="PANTHER" id="PTHR11777">
    <property type="entry name" value="ALANYL-TRNA SYNTHETASE"/>
    <property type="match status" value="1"/>
</dbReference>
<evidence type="ECO:0000256" key="14">
    <source>
        <dbReference type="HAMAP-Rule" id="MF_00036"/>
    </source>
</evidence>
<dbReference type="InterPro" id="IPR003156">
    <property type="entry name" value="DHHA1_dom"/>
</dbReference>
<comment type="cofactor">
    <cofactor evidence="14">
        <name>Zn(2+)</name>
        <dbReference type="ChEBI" id="CHEBI:29105"/>
    </cofactor>
    <text evidence="14">Binds 1 zinc ion per subunit.</text>
</comment>
<dbReference type="Gene3D" id="6.10.250.550">
    <property type="match status" value="1"/>
</dbReference>
<dbReference type="PRINTS" id="PR00980">
    <property type="entry name" value="TRNASYNTHALA"/>
</dbReference>
<accession>A0A9X1V5K3</accession>
<evidence type="ECO:0000256" key="10">
    <source>
        <dbReference type="ARBA" id="ARBA00022917"/>
    </source>
</evidence>
<dbReference type="GO" id="GO:0016740">
    <property type="term" value="F:transferase activity"/>
    <property type="evidence" value="ECO:0007669"/>
    <property type="project" value="UniProtKB-ARBA"/>
</dbReference>
<dbReference type="EC" id="6.1.1.7" evidence="14"/>
<dbReference type="InterPro" id="IPR002318">
    <property type="entry name" value="Ala-tRNA-lgiase_IIc"/>
</dbReference>
<dbReference type="GO" id="GO:0005829">
    <property type="term" value="C:cytosol"/>
    <property type="evidence" value="ECO:0007669"/>
    <property type="project" value="TreeGrafter"/>
</dbReference>
<dbReference type="AlphaFoldDB" id="A0A9X1V5K3"/>
<evidence type="ECO:0000256" key="2">
    <source>
        <dbReference type="ARBA" id="ARBA00022490"/>
    </source>
</evidence>
<dbReference type="Pfam" id="PF01411">
    <property type="entry name" value="tRNA-synt_2c"/>
    <property type="match status" value="1"/>
</dbReference>
<keyword evidence="15" id="KW-0175">Coiled coil</keyword>
<keyword evidence="3 14" id="KW-0820">tRNA-binding</keyword>
<dbReference type="InterPro" id="IPR009000">
    <property type="entry name" value="Transl_B-barrel_sf"/>
</dbReference>
<dbReference type="Gene3D" id="3.30.980.10">
    <property type="entry name" value="Threonyl-trna Synthetase, Chain A, domain 2"/>
    <property type="match status" value="1"/>
</dbReference>
<dbReference type="GO" id="GO:0000049">
    <property type="term" value="F:tRNA binding"/>
    <property type="evidence" value="ECO:0007669"/>
    <property type="project" value="UniProtKB-KW"/>
</dbReference>
<dbReference type="CDD" id="cd00673">
    <property type="entry name" value="AlaRS_core"/>
    <property type="match status" value="1"/>
</dbReference>
<dbReference type="GO" id="GO:0006419">
    <property type="term" value="P:alanyl-tRNA aminoacylation"/>
    <property type="evidence" value="ECO:0007669"/>
    <property type="project" value="UniProtKB-UniRule"/>
</dbReference>
<keyword evidence="18" id="KW-1185">Reference proteome</keyword>
<keyword evidence="9 14" id="KW-0694">RNA-binding</keyword>
<evidence type="ECO:0000259" key="16">
    <source>
        <dbReference type="PROSITE" id="PS50860"/>
    </source>
</evidence>
<dbReference type="SUPFAM" id="SSF55681">
    <property type="entry name" value="Class II aaRS and biotin synthetases"/>
    <property type="match status" value="1"/>
</dbReference>
<dbReference type="EMBL" id="JALBUF010000001">
    <property type="protein sequence ID" value="MCI0181926.1"/>
    <property type="molecule type" value="Genomic_DNA"/>
</dbReference>
<keyword evidence="7 14" id="KW-0862">Zinc</keyword>
<feature type="binding site" evidence="14">
    <location>
        <position position="661"/>
    </location>
    <ligand>
        <name>Zn(2+)</name>
        <dbReference type="ChEBI" id="CHEBI:29105"/>
    </ligand>
</feature>
<dbReference type="SUPFAM" id="SSF55186">
    <property type="entry name" value="ThrRS/AlaRS common domain"/>
    <property type="match status" value="1"/>
</dbReference>
<evidence type="ECO:0000256" key="6">
    <source>
        <dbReference type="ARBA" id="ARBA00022741"/>
    </source>
</evidence>
<dbReference type="HAMAP" id="MF_00036_B">
    <property type="entry name" value="Ala_tRNA_synth_B"/>
    <property type="match status" value="1"/>
</dbReference>
<evidence type="ECO:0000313" key="18">
    <source>
        <dbReference type="Proteomes" id="UP001139263"/>
    </source>
</evidence>
<evidence type="ECO:0000256" key="3">
    <source>
        <dbReference type="ARBA" id="ARBA00022555"/>
    </source>
</evidence>
<reference evidence="17" key="1">
    <citation type="submission" date="2022-03" db="EMBL/GenBank/DDBJ databases">
        <title>Draft Genome Sequence of Firmicute Strain S0AB, a Heterotrophic Iron/Sulfur-Oxidizing Extreme Acidophile.</title>
        <authorList>
            <person name="Vergara E."/>
            <person name="Pakostova E."/>
            <person name="Johnson D.B."/>
            <person name="Holmes D.S."/>
        </authorList>
    </citation>
    <scope>NUCLEOTIDE SEQUENCE</scope>
    <source>
        <strain evidence="17">S0AB</strain>
    </source>
</reference>
<dbReference type="InterPro" id="IPR018164">
    <property type="entry name" value="Ala-tRNA-synth_IIc_N"/>
</dbReference>
<keyword evidence="8 14" id="KW-0067">ATP-binding</keyword>
<sequence length="869" mass="97161">MKGSELRRKYVEFFREKGHDIMPSASLVPQDDASLLWINSGMAPLKKYFDGRVVPPNVRMTNSQKCIRTNDIENVGKTARHQTFFEMLGNFSIGDYFKREAIHWAWEFITDRLGMEVERLSVTIHPEDEEAYLIWQREIGVAKEKILRLDENFWDIGEGPCGPNSEIFYDRGKDVGCGRPECDASCDCDRHLEIWNLVFSQYNHNPDGSYTPLPKKNIDTGMGLERTASVLQNVATNFDTDLFLPIIQEAARLIHVNYGTSTDVDTKLKIIADHVRTVAFSITDGVSPSNEGRGYVIRRLLRRAVRSGKQLGYSQPFLHQLVGVVGEVMGDYYPEVLHKREYVERLIRIEEERFFETLTEGEALLTQVMKQVKSLDQQMIPGDQAFKLYDTYGFPVDLTEEIALENGLTVDREGFTLALEEQRTRARSARQDVGSMQVQTTVLRDLDVASSFVGYTEYATVAKIEWMMVEGEPVMTAGLGERVQLILDRTPFYAESGGQVCDRGMIIHSDFELRVLDVQKAPHGQHVHECEVIMGVAKAGTTVTAAIDLEARADITKHHTATHLLHKALREVLGEHVAQAGSLVEPERLRFDFSHVGAMSRVEMDRVERLVNEEIWRDELVTIEEMDQQTAKSLGAMALFGEKYGDIVRVVKAGTYSLELCGGCHVARTGQIGLFKLVQEGGIGSGIRRVEAVTGKYAYEYVLAQEKLLLSIGESLRANIGQLPQRVESMLLHAKQLERDMESLTSKLGRLEAMQLLQSIELLQDSAMLIAKVAEMDVDQLRAIVDELKGQRQDLLMILSSVKDDKVAIVVYVPTVLQAKGYHAGKLVKEIAAVVGGSGGGRADIAQAGGKNPLQIDAALATARRLLSV</sequence>
<keyword evidence="5 14" id="KW-0479">Metal-binding</keyword>
<dbReference type="InterPro" id="IPR050058">
    <property type="entry name" value="Ala-tRNA_ligase"/>
</dbReference>
<evidence type="ECO:0000256" key="7">
    <source>
        <dbReference type="ARBA" id="ARBA00022833"/>
    </source>
</evidence>
<evidence type="ECO:0000256" key="5">
    <source>
        <dbReference type="ARBA" id="ARBA00022723"/>
    </source>
</evidence>
<evidence type="ECO:0000256" key="9">
    <source>
        <dbReference type="ARBA" id="ARBA00022884"/>
    </source>
</evidence>
<gene>
    <name evidence="14 17" type="primary">alaS</name>
    <name evidence="17" type="ORF">MM817_00173</name>
</gene>
<dbReference type="NCBIfam" id="TIGR00344">
    <property type="entry name" value="alaS"/>
    <property type="match status" value="1"/>
</dbReference>
<dbReference type="InterPro" id="IPR023033">
    <property type="entry name" value="Ala_tRNA_ligase_euk/bac"/>
</dbReference>
<dbReference type="PANTHER" id="PTHR11777:SF9">
    <property type="entry name" value="ALANINE--TRNA LIGASE, CYTOPLASMIC"/>
    <property type="match status" value="1"/>
</dbReference>
<evidence type="ECO:0000256" key="11">
    <source>
        <dbReference type="ARBA" id="ARBA00023146"/>
    </source>
</evidence>
<evidence type="ECO:0000256" key="1">
    <source>
        <dbReference type="ARBA" id="ARBA00008226"/>
    </source>
</evidence>
<evidence type="ECO:0000256" key="8">
    <source>
        <dbReference type="ARBA" id="ARBA00022840"/>
    </source>
</evidence>
<comment type="caution">
    <text evidence="17">The sequence shown here is derived from an EMBL/GenBank/DDBJ whole genome shotgun (WGS) entry which is preliminary data.</text>
</comment>
<keyword evidence="6 14" id="KW-0547">Nucleotide-binding</keyword>
<dbReference type="InterPro" id="IPR012947">
    <property type="entry name" value="tRNA_SAD"/>
</dbReference>
<dbReference type="SUPFAM" id="SSF50447">
    <property type="entry name" value="Translation proteins"/>
    <property type="match status" value="1"/>
</dbReference>
<feature type="coiled-coil region" evidence="15">
    <location>
        <begin position="727"/>
        <end position="791"/>
    </location>
</feature>
<organism evidence="17 18">
    <name type="scientific">Sulfoacidibacillus ferrooxidans</name>
    <dbReference type="NCBI Taxonomy" id="2005001"/>
    <lineage>
        <taxon>Bacteria</taxon>
        <taxon>Bacillati</taxon>
        <taxon>Bacillota</taxon>
        <taxon>Bacilli</taxon>
        <taxon>Bacillales</taxon>
        <taxon>Alicyclobacillaceae</taxon>
        <taxon>Sulfoacidibacillus</taxon>
    </lineage>
</organism>
<dbReference type="Proteomes" id="UP001139263">
    <property type="component" value="Unassembled WGS sequence"/>
</dbReference>
<keyword evidence="4 14" id="KW-0436">Ligase</keyword>
<protein>
    <recommendedName>
        <fullName evidence="14">Alanine--tRNA ligase</fullName>
        <ecNumber evidence="14">6.1.1.7</ecNumber>
    </recommendedName>
    <alternativeName>
        <fullName evidence="14">Alanyl-tRNA synthetase</fullName>
        <shortName evidence="14">AlaRS</shortName>
    </alternativeName>
</protein>
<dbReference type="GO" id="GO:0005524">
    <property type="term" value="F:ATP binding"/>
    <property type="evidence" value="ECO:0007669"/>
    <property type="project" value="UniProtKB-UniRule"/>
</dbReference>
<comment type="subcellular location">
    <subcellularLocation>
        <location evidence="14">Cytoplasm</location>
    </subcellularLocation>
</comment>
<dbReference type="InterPro" id="IPR045864">
    <property type="entry name" value="aa-tRNA-synth_II/BPL/LPL"/>
</dbReference>
<dbReference type="FunFam" id="3.10.310.40:FF:000001">
    <property type="entry name" value="Alanine--tRNA ligase"/>
    <property type="match status" value="1"/>
</dbReference>
<dbReference type="Gene3D" id="3.30.54.20">
    <property type="match status" value="1"/>
</dbReference>
<dbReference type="InterPro" id="IPR018162">
    <property type="entry name" value="Ala-tRNA-ligase_IIc_anticod-bd"/>
</dbReference>
<dbReference type="Gene3D" id="2.40.30.130">
    <property type="match status" value="1"/>
</dbReference>
<dbReference type="FunFam" id="3.30.930.10:FF:000046">
    <property type="entry name" value="Alanine--tRNA ligase"/>
    <property type="match status" value="1"/>
</dbReference>
<comment type="domain">
    <text evidence="14">Consists of three domains; the N-terminal catalytic domain, the editing domain and the C-terminal C-Ala domain. The editing domain removes incorrectly charged amino acids, while the C-Ala domain, along with tRNA(Ala), serves as a bridge to cooperatively bring together the editing and aminoacylation centers thus stimulating deacylation of misacylated tRNAs.</text>
</comment>
<dbReference type="Pfam" id="PF02272">
    <property type="entry name" value="DHHA1"/>
    <property type="match status" value="1"/>
</dbReference>